<comment type="caution">
    <text evidence="7">The sequence shown here is derived from an EMBL/GenBank/DDBJ whole genome shotgun (WGS) entry which is preliminary data.</text>
</comment>
<dbReference type="InterPro" id="IPR051681">
    <property type="entry name" value="Ser/Thr_Kinases-Pseudokinases"/>
</dbReference>
<reference evidence="7 8" key="1">
    <citation type="submission" date="2022-05" db="EMBL/GenBank/DDBJ databases">
        <authorList>
            <consortium name="Genoscope - CEA"/>
            <person name="William W."/>
        </authorList>
    </citation>
    <scope>NUCLEOTIDE SEQUENCE [LARGE SCALE GENOMIC DNA]</scope>
</reference>
<dbReference type="GO" id="GO:0004674">
    <property type="term" value="F:protein serine/threonine kinase activity"/>
    <property type="evidence" value="ECO:0007669"/>
    <property type="project" value="UniProtKB-KW"/>
</dbReference>
<dbReference type="InterPro" id="IPR008271">
    <property type="entry name" value="Ser/Thr_kinase_AS"/>
</dbReference>
<dbReference type="Proteomes" id="UP001159428">
    <property type="component" value="Unassembled WGS sequence"/>
</dbReference>
<keyword evidence="1 3" id="KW-0547">Nucleotide-binding</keyword>
<dbReference type="Gene3D" id="3.30.200.20">
    <property type="entry name" value="Phosphorylase Kinase, domain 1"/>
    <property type="match status" value="1"/>
</dbReference>
<dbReference type="SMART" id="SM00220">
    <property type="entry name" value="S_TKc"/>
    <property type="match status" value="1"/>
</dbReference>
<sequence>MGRISRENTKEEIRRMKRGRKKRKRLQRNLNKEKTLASGLKIEKARLEKQRKICDYIARKYYDRWHSLLKREEASRKARTLIPRQSVAQGKVSTCESIVEIDCALLEPPKDESGMEVKVHLGSGVFGCCNKMFYRGNPVAVKTFYSATAEEVKQEARVMSKFKHANFPLLIGMCTLSKPYHLVSSFYHVLDKPYTLSLALKSRSLNLSQVIWLTLINQLAQAISYLHKQGFLHRDIKADNVLISHVNNEYRAILIDFGKCVALTAVGSLVKHFTPEEQKLYKSKHGHIAPEIVCGASPPSHASDVFSFGRVICAVGTYLQCHFLCTLGKKCILSDPKLKPQLSEIIDELEGRLKLHIK</sequence>
<dbReference type="SUPFAM" id="SSF56112">
    <property type="entry name" value="Protein kinase-like (PK-like)"/>
    <property type="match status" value="1"/>
</dbReference>
<dbReference type="GO" id="GO:0005524">
    <property type="term" value="F:ATP binding"/>
    <property type="evidence" value="ECO:0007669"/>
    <property type="project" value="UniProtKB-UniRule"/>
</dbReference>
<dbReference type="InterPro" id="IPR000719">
    <property type="entry name" value="Prot_kinase_dom"/>
</dbReference>
<dbReference type="AlphaFoldDB" id="A0AAU9X7S1"/>
<dbReference type="Gene3D" id="1.10.510.10">
    <property type="entry name" value="Transferase(Phosphotransferase) domain 1"/>
    <property type="match status" value="1"/>
</dbReference>
<dbReference type="PANTHER" id="PTHR44329">
    <property type="entry name" value="SERINE/THREONINE-PROTEIN KINASE TNNI3K-RELATED"/>
    <property type="match status" value="1"/>
</dbReference>
<dbReference type="CDD" id="cd00180">
    <property type="entry name" value="PKc"/>
    <property type="match status" value="1"/>
</dbReference>
<proteinExistence type="inferred from homology"/>
<evidence type="ECO:0000313" key="8">
    <source>
        <dbReference type="Proteomes" id="UP001159428"/>
    </source>
</evidence>
<protein>
    <recommendedName>
        <fullName evidence="6">Protein kinase domain-containing protein</fullName>
    </recommendedName>
</protein>
<keyword evidence="8" id="KW-1185">Reference proteome</keyword>
<comment type="similarity">
    <text evidence="4">Belongs to the protein kinase superfamily.</text>
</comment>
<dbReference type="PROSITE" id="PS00108">
    <property type="entry name" value="PROTEIN_KINASE_ST"/>
    <property type="match status" value="1"/>
</dbReference>
<evidence type="ECO:0000256" key="5">
    <source>
        <dbReference type="SAM" id="Coils"/>
    </source>
</evidence>
<evidence type="ECO:0000313" key="7">
    <source>
        <dbReference type="EMBL" id="CAH3139467.1"/>
    </source>
</evidence>
<dbReference type="PROSITE" id="PS00107">
    <property type="entry name" value="PROTEIN_KINASE_ATP"/>
    <property type="match status" value="1"/>
</dbReference>
<evidence type="ECO:0000256" key="3">
    <source>
        <dbReference type="PROSITE-ProRule" id="PRU10141"/>
    </source>
</evidence>
<accession>A0AAU9X7S1</accession>
<feature type="binding site" evidence="3">
    <location>
        <position position="142"/>
    </location>
    <ligand>
        <name>ATP</name>
        <dbReference type="ChEBI" id="CHEBI:30616"/>
    </ligand>
</feature>
<keyword evidence="5" id="KW-0175">Coiled coil</keyword>
<evidence type="ECO:0000256" key="2">
    <source>
        <dbReference type="ARBA" id="ARBA00022840"/>
    </source>
</evidence>
<dbReference type="InterPro" id="IPR017441">
    <property type="entry name" value="Protein_kinase_ATP_BS"/>
</dbReference>
<evidence type="ECO:0000256" key="4">
    <source>
        <dbReference type="RuleBase" id="RU000304"/>
    </source>
</evidence>
<dbReference type="InterPro" id="IPR011009">
    <property type="entry name" value="Kinase-like_dom_sf"/>
</dbReference>
<dbReference type="EMBL" id="CALNXJ010000033">
    <property type="protein sequence ID" value="CAH3139467.1"/>
    <property type="molecule type" value="Genomic_DNA"/>
</dbReference>
<keyword evidence="2 3" id="KW-0067">ATP-binding</keyword>
<evidence type="ECO:0000256" key="1">
    <source>
        <dbReference type="ARBA" id="ARBA00022741"/>
    </source>
</evidence>
<evidence type="ECO:0000259" key="6">
    <source>
        <dbReference type="PROSITE" id="PS50011"/>
    </source>
</evidence>
<feature type="coiled-coil region" evidence="5">
    <location>
        <begin position="16"/>
        <end position="50"/>
    </location>
</feature>
<name>A0AAU9X7S1_9CNID</name>
<organism evidence="7 8">
    <name type="scientific">Pocillopora meandrina</name>
    <dbReference type="NCBI Taxonomy" id="46732"/>
    <lineage>
        <taxon>Eukaryota</taxon>
        <taxon>Metazoa</taxon>
        <taxon>Cnidaria</taxon>
        <taxon>Anthozoa</taxon>
        <taxon>Hexacorallia</taxon>
        <taxon>Scleractinia</taxon>
        <taxon>Astrocoeniina</taxon>
        <taxon>Pocilloporidae</taxon>
        <taxon>Pocillopora</taxon>
    </lineage>
</organism>
<keyword evidence="4" id="KW-0808">Transferase</keyword>
<keyword evidence="4" id="KW-0723">Serine/threonine-protein kinase</keyword>
<feature type="domain" description="Protein kinase" evidence="6">
    <location>
        <begin position="115"/>
        <end position="358"/>
    </location>
</feature>
<dbReference type="Pfam" id="PF00069">
    <property type="entry name" value="Pkinase"/>
    <property type="match status" value="1"/>
</dbReference>
<dbReference type="PROSITE" id="PS50011">
    <property type="entry name" value="PROTEIN_KINASE_DOM"/>
    <property type="match status" value="1"/>
</dbReference>
<keyword evidence="4" id="KW-0418">Kinase</keyword>
<gene>
    <name evidence="7" type="ORF">PMEA_00018816</name>
</gene>